<gene>
    <name evidence="1" type="ORF">C8261_01275</name>
</gene>
<reference evidence="1 2" key="1">
    <citation type="submission" date="2018-03" db="EMBL/GenBank/DDBJ databases">
        <authorList>
            <person name="Keele B.F."/>
        </authorList>
    </citation>
    <scope>NUCLEOTIDE SEQUENCE [LARGE SCALE GENOMIC DNA]</scope>
    <source>
        <strain evidence="1 2">D20</strain>
    </source>
</reference>
<evidence type="ECO:0000313" key="1">
    <source>
        <dbReference type="EMBL" id="PTD98077.1"/>
    </source>
</evidence>
<reference evidence="1 2" key="2">
    <citation type="submission" date="2018-04" db="EMBL/GenBank/DDBJ databases">
        <title>Thauera lacus sp. nov., isolated from an saline lake in Inner Mongolia, China.</title>
        <authorList>
            <person name="Liang Q.-Y."/>
        </authorList>
    </citation>
    <scope>NUCLEOTIDE SEQUENCE [LARGE SCALE GENOMIC DNA]</scope>
    <source>
        <strain evidence="1 2">D20</strain>
    </source>
</reference>
<dbReference type="OrthoDB" id="6196950at2"/>
<dbReference type="InterPro" id="IPR019231">
    <property type="entry name" value="DUF2170"/>
</dbReference>
<accession>A0A2T4IJY8</accession>
<evidence type="ECO:0000313" key="2">
    <source>
        <dbReference type="Proteomes" id="UP000241193"/>
    </source>
</evidence>
<comment type="caution">
    <text evidence="1">The sequence shown here is derived from an EMBL/GenBank/DDBJ whole genome shotgun (WGS) entry which is preliminary data.</text>
</comment>
<name>A0A2T4IJY8_9RHOO</name>
<proteinExistence type="predicted"/>
<organism evidence="1 2">
    <name type="scientific">Pseudothauera lacus</name>
    <dbReference type="NCBI Taxonomy" id="2136175"/>
    <lineage>
        <taxon>Bacteria</taxon>
        <taxon>Pseudomonadati</taxon>
        <taxon>Pseudomonadota</taxon>
        <taxon>Betaproteobacteria</taxon>
        <taxon>Rhodocyclales</taxon>
        <taxon>Zoogloeaceae</taxon>
        <taxon>Pseudothauera</taxon>
    </lineage>
</organism>
<protein>
    <submittedName>
        <fullName evidence="1">DUF2170 domain-containing protein</fullName>
    </submittedName>
</protein>
<dbReference type="AlphaFoldDB" id="A0A2T4IJY8"/>
<dbReference type="RefSeq" id="WP_107491837.1">
    <property type="nucleotide sequence ID" value="NZ_PZKC01000001.1"/>
</dbReference>
<dbReference type="Pfam" id="PF09938">
    <property type="entry name" value="DUF2170"/>
    <property type="match status" value="1"/>
</dbReference>
<dbReference type="Proteomes" id="UP000241193">
    <property type="component" value="Unassembled WGS sequence"/>
</dbReference>
<dbReference type="EMBL" id="PZKC01000001">
    <property type="protein sequence ID" value="PTD98077.1"/>
    <property type="molecule type" value="Genomic_DNA"/>
</dbReference>
<sequence>MKSLQEQIAGLDDVLSARLGGTAVSLQPIPGSVPVIQVVIGGREELPIFITASETQVLCICYLWSDEEVRADKRAELLETLLALNPSIPLSAFGRIDKRFVLFGALASDARVEDVAQDVIALSDNALDALEALSAYLV</sequence>
<keyword evidence="2" id="KW-1185">Reference proteome</keyword>